<feature type="region of interest" description="Disordered" evidence="1">
    <location>
        <begin position="289"/>
        <end position="315"/>
    </location>
</feature>
<accession>A0A6A5ZKL7</accession>
<evidence type="ECO:0000256" key="1">
    <source>
        <dbReference type="SAM" id="MobiDB-lite"/>
    </source>
</evidence>
<sequence>MEEDEDDESLMSDAASAISPRGSVVPTSWRPMYRTHRRINTLPNRRTSISSISSSHSRSASGSLPTRKPSWKPNLKQELLKEQPGPFGKRVSDASTISQFEDEIGKARRSNWGSIDLTTSTIRLGLTKRKGSTLLHPSPAETPEAEVQREELVVSEVMIRPRLTERQGSTLLHPSPADDNTPETATRPEPVRKSSTLLHPSSPAIESASSTTERRNAHAFPFPLKVTTPQSTPSIVSTPSTLSDTSSITTPSPLLAALPLKTNNTWVFPPQKPKLTTTTSAFTKIWKDEEEEEKLWPTDPEASSSSDTESLHEGEGNGFSIVMAQTAKLARASQVTLGGHVRSRSAWT</sequence>
<keyword evidence="3" id="KW-1185">Reference proteome</keyword>
<evidence type="ECO:0000313" key="2">
    <source>
        <dbReference type="EMBL" id="KAF2118988.1"/>
    </source>
</evidence>
<proteinExistence type="predicted"/>
<feature type="region of interest" description="Disordered" evidence="1">
    <location>
        <begin position="164"/>
        <end position="247"/>
    </location>
</feature>
<reference evidence="2" key="1">
    <citation type="journal article" date="2020" name="Stud. Mycol.">
        <title>101 Dothideomycetes genomes: a test case for predicting lifestyles and emergence of pathogens.</title>
        <authorList>
            <person name="Haridas S."/>
            <person name="Albert R."/>
            <person name="Binder M."/>
            <person name="Bloem J."/>
            <person name="Labutti K."/>
            <person name="Salamov A."/>
            <person name="Andreopoulos B."/>
            <person name="Baker S."/>
            <person name="Barry K."/>
            <person name="Bills G."/>
            <person name="Bluhm B."/>
            <person name="Cannon C."/>
            <person name="Castanera R."/>
            <person name="Culley D."/>
            <person name="Daum C."/>
            <person name="Ezra D."/>
            <person name="Gonzalez J."/>
            <person name="Henrissat B."/>
            <person name="Kuo A."/>
            <person name="Liang C."/>
            <person name="Lipzen A."/>
            <person name="Lutzoni F."/>
            <person name="Magnuson J."/>
            <person name="Mondo S."/>
            <person name="Nolan M."/>
            <person name="Ohm R."/>
            <person name="Pangilinan J."/>
            <person name="Park H.-J."/>
            <person name="Ramirez L."/>
            <person name="Alfaro M."/>
            <person name="Sun H."/>
            <person name="Tritt A."/>
            <person name="Yoshinaga Y."/>
            <person name="Zwiers L.-H."/>
            <person name="Turgeon B."/>
            <person name="Goodwin S."/>
            <person name="Spatafora J."/>
            <person name="Crous P."/>
            <person name="Grigoriev I."/>
        </authorList>
    </citation>
    <scope>NUCLEOTIDE SEQUENCE</scope>
    <source>
        <strain evidence="2">CBS 627.86</strain>
    </source>
</reference>
<name>A0A6A5ZKL7_9PLEO</name>
<dbReference type="AlphaFoldDB" id="A0A6A5ZKL7"/>
<gene>
    <name evidence="2" type="ORF">BDV96DRAFT_643149</name>
</gene>
<feature type="compositionally biased region" description="Polar residues" evidence="1">
    <location>
        <begin position="227"/>
        <end position="247"/>
    </location>
</feature>
<evidence type="ECO:0000313" key="3">
    <source>
        <dbReference type="Proteomes" id="UP000799770"/>
    </source>
</evidence>
<dbReference type="OrthoDB" id="3795884at2759"/>
<feature type="compositionally biased region" description="Acidic residues" evidence="1">
    <location>
        <begin position="1"/>
        <end position="10"/>
    </location>
</feature>
<dbReference type="Proteomes" id="UP000799770">
    <property type="component" value="Unassembled WGS sequence"/>
</dbReference>
<protein>
    <submittedName>
        <fullName evidence="2">Uncharacterized protein</fullName>
    </submittedName>
</protein>
<feature type="compositionally biased region" description="Low complexity" evidence="1">
    <location>
        <begin position="48"/>
        <end position="63"/>
    </location>
</feature>
<dbReference type="EMBL" id="ML977316">
    <property type="protein sequence ID" value="KAF2118988.1"/>
    <property type="molecule type" value="Genomic_DNA"/>
</dbReference>
<organism evidence="2 3">
    <name type="scientific">Lophiotrema nucula</name>
    <dbReference type="NCBI Taxonomy" id="690887"/>
    <lineage>
        <taxon>Eukaryota</taxon>
        <taxon>Fungi</taxon>
        <taxon>Dikarya</taxon>
        <taxon>Ascomycota</taxon>
        <taxon>Pezizomycotina</taxon>
        <taxon>Dothideomycetes</taxon>
        <taxon>Pleosporomycetidae</taxon>
        <taxon>Pleosporales</taxon>
        <taxon>Lophiotremataceae</taxon>
        <taxon>Lophiotrema</taxon>
    </lineage>
</organism>
<feature type="region of interest" description="Disordered" evidence="1">
    <location>
        <begin position="1"/>
        <end position="72"/>
    </location>
</feature>